<accession>A0ACB8RWC1</accession>
<name>A0ACB8RWC1_9AGAM</name>
<gene>
    <name evidence="1" type="ORF">FA95DRAFT_1104498</name>
</gene>
<proteinExistence type="predicted"/>
<evidence type="ECO:0000313" key="2">
    <source>
        <dbReference type="Proteomes" id="UP000814033"/>
    </source>
</evidence>
<comment type="caution">
    <text evidence="1">The sequence shown here is derived from an EMBL/GenBank/DDBJ whole genome shotgun (WGS) entry which is preliminary data.</text>
</comment>
<reference evidence="1" key="1">
    <citation type="submission" date="2021-02" db="EMBL/GenBank/DDBJ databases">
        <authorList>
            <consortium name="DOE Joint Genome Institute"/>
            <person name="Ahrendt S."/>
            <person name="Looney B.P."/>
            <person name="Miyauchi S."/>
            <person name="Morin E."/>
            <person name="Drula E."/>
            <person name="Courty P.E."/>
            <person name="Chicoki N."/>
            <person name="Fauchery L."/>
            <person name="Kohler A."/>
            <person name="Kuo A."/>
            <person name="Labutti K."/>
            <person name="Pangilinan J."/>
            <person name="Lipzen A."/>
            <person name="Riley R."/>
            <person name="Andreopoulos W."/>
            <person name="He G."/>
            <person name="Johnson J."/>
            <person name="Barry K.W."/>
            <person name="Grigoriev I.V."/>
            <person name="Nagy L."/>
            <person name="Hibbett D."/>
            <person name="Henrissat B."/>
            <person name="Matheny P.B."/>
            <person name="Labbe J."/>
            <person name="Martin F."/>
        </authorList>
    </citation>
    <scope>NUCLEOTIDE SEQUENCE</scope>
    <source>
        <strain evidence="1">FP105234-sp</strain>
    </source>
</reference>
<organism evidence="1 2">
    <name type="scientific">Auriscalpium vulgare</name>
    <dbReference type="NCBI Taxonomy" id="40419"/>
    <lineage>
        <taxon>Eukaryota</taxon>
        <taxon>Fungi</taxon>
        <taxon>Dikarya</taxon>
        <taxon>Basidiomycota</taxon>
        <taxon>Agaricomycotina</taxon>
        <taxon>Agaricomycetes</taxon>
        <taxon>Russulales</taxon>
        <taxon>Auriscalpiaceae</taxon>
        <taxon>Auriscalpium</taxon>
    </lineage>
</organism>
<keyword evidence="2" id="KW-1185">Reference proteome</keyword>
<sequence length="679" mass="75661">MSVDLPIIHWNDVYRVRPQKITPTSSETIDVTQFAALLDDIRDQWPLREDGNRDGLALFSGDVFAPSVESSVTRGSHMVPVMNSLGPDVSMLGNHDFDFGYPHLCKLIEDTTFPWLLSNIVDTATSKVPDHVSEFQVLERKGVRIGVIGLVEKEWIGTVSSWPAEFVYRDMTETGIHLSQVLRDPQGAYRCDFVIALTHARVPNDIALAKTLLALTPGAQKEGFANSHGVDILLGGHDHLYFVGLGASDWKNYSPDLPVLGAEDDNGDVLIIKSGTDFRDLSEIVLTLDDAPEGSVRRKIVTGVKGIHHEVQPTMRSCEKLKIILDNILKSVSSSLGAPLCKLDTPLDLRSHLIRTEESSGPNWFADILRHTYDDALCMKGYDEGADGVFICAGMLRGDSVYGPGYLTLGDIMEILPFEDPLVVIEIDGKVLYDTLEASLATWPAQEGRFPVISGFRVSWDSRRPPGQRVLGVWLRHDGLETPSESGHTTPVLDHATHISDDAVLVSREGGGRKYKIVTREYMAQGHDGFLPLKGQKYLIDDESGQLTSTVVRKYLLGAAFVTRLARYNHSNEHLHQETHRIVNHARAHQTQLSAHAHSRATERWHHAVRWARSKRHYQDHINVSAKEHMSDVDCFDGARQRAGQPQPARDEETDKGPNDHLITVHPIRDGRLHDEARN</sequence>
<reference evidence="1" key="2">
    <citation type="journal article" date="2022" name="New Phytol.">
        <title>Evolutionary transition to the ectomycorrhizal habit in the genomes of a hyperdiverse lineage of mushroom-forming fungi.</title>
        <authorList>
            <person name="Looney B."/>
            <person name="Miyauchi S."/>
            <person name="Morin E."/>
            <person name="Drula E."/>
            <person name="Courty P.E."/>
            <person name="Kohler A."/>
            <person name="Kuo A."/>
            <person name="LaButti K."/>
            <person name="Pangilinan J."/>
            <person name="Lipzen A."/>
            <person name="Riley R."/>
            <person name="Andreopoulos W."/>
            <person name="He G."/>
            <person name="Johnson J."/>
            <person name="Nolan M."/>
            <person name="Tritt A."/>
            <person name="Barry K.W."/>
            <person name="Grigoriev I.V."/>
            <person name="Nagy L.G."/>
            <person name="Hibbett D."/>
            <person name="Henrissat B."/>
            <person name="Matheny P.B."/>
            <person name="Labbe J."/>
            <person name="Martin F.M."/>
        </authorList>
    </citation>
    <scope>NUCLEOTIDE SEQUENCE</scope>
    <source>
        <strain evidence="1">FP105234-sp</strain>
    </source>
</reference>
<dbReference type="Proteomes" id="UP000814033">
    <property type="component" value="Unassembled WGS sequence"/>
</dbReference>
<evidence type="ECO:0000313" key="1">
    <source>
        <dbReference type="EMBL" id="KAI0048198.1"/>
    </source>
</evidence>
<protein>
    <submittedName>
        <fullName evidence="1">Metallo-dependent phosphatase</fullName>
    </submittedName>
</protein>
<dbReference type="EMBL" id="MU275890">
    <property type="protein sequence ID" value="KAI0048198.1"/>
    <property type="molecule type" value="Genomic_DNA"/>
</dbReference>